<feature type="compositionally biased region" description="Basic and acidic residues" evidence="1">
    <location>
        <begin position="154"/>
        <end position="171"/>
    </location>
</feature>
<feature type="non-terminal residue" evidence="2">
    <location>
        <position position="1"/>
    </location>
</feature>
<feature type="region of interest" description="Disordered" evidence="1">
    <location>
        <begin position="145"/>
        <end position="171"/>
    </location>
</feature>
<reference evidence="2" key="1">
    <citation type="submission" date="2013-08" db="EMBL/GenBank/DDBJ databases">
        <authorList>
            <person name="Mendez C."/>
            <person name="Richter M."/>
            <person name="Ferrer M."/>
            <person name="Sanchez J."/>
        </authorList>
    </citation>
    <scope>NUCLEOTIDE SEQUENCE</scope>
</reference>
<dbReference type="SUPFAM" id="SSF48557">
    <property type="entry name" value="L-aspartase-like"/>
    <property type="match status" value="1"/>
</dbReference>
<dbReference type="Gene3D" id="1.20.200.10">
    <property type="entry name" value="Fumarase/aspartase (Central domain)"/>
    <property type="match status" value="1"/>
</dbReference>
<dbReference type="InterPro" id="IPR008948">
    <property type="entry name" value="L-Aspartase-like"/>
</dbReference>
<sequence length="171" mass="18606">ESLDDRLGEIRRDPEHRRSAAALRALLDGSDLAVRPEAWAGQDPYTLRCLPQVFGAVRLALGFGETVARRELNAVTDNPVVFGDEFVSGGNFHGQPLALALDTLALGTQYLAAFSERRVSRLLHPALNRGLPAFLAPSGGVGSGLMIPPVPGRRAREREPDARPPRERREP</sequence>
<name>T0ZTK1_9ZZZZ</name>
<dbReference type="GO" id="GO:0016829">
    <property type="term" value="F:lyase activity"/>
    <property type="evidence" value="ECO:0007669"/>
    <property type="project" value="UniProtKB-KW"/>
</dbReference>
<dbReference type="InterPro" id="IPR001106">
    <property type="entry name" value="Aromatic_Lyase"/>
</dbReference>
<feature type="non-terminal residue" evidence="2">
    <location>
        <position position="171"/>
    </location>
</feature>
<evidence type="ECO:0000256" key="1">
    <source>
        <dbReference type="SAM" id="MobiDB-lite"/>
    </source>
</evidence>
<reference evidence="2" key="2">
    <citation type="journal article" date="2014" name="ISME J.">
        <title>Microbial stratification in low pH oxic and suboxic macroscopic growths along an acid mine drainage.</title>
        <authorList>
            <person name="Mendez-Garcia C."/>
            <person name="Mesa V."/>
            <person name="Sprenger R.R."/>
            <person name="Richter M."/>
            <person name="Diez M.S."/>
            <person name="Solano J."/>
            <person name="Bargiela R."/>
            <person name="Golyshina O.V."/>
            <person name="Manteca A."/>
            <person name="Ramos J.L."/>
            <person name="Gallego J.R."/>
            <person name="Llorente I."/>
            <person name="Martins Dos Santos V.A."/>
            <person name="Jensen O.N."/>
            <person name="Pelaez A.I."/>
            <person name="Sanchez J."/>
            <person name="Ferrer M."/>
        </authorList>
    </citation>
    <scope>NUCLEOTIDE SEQUENCE</scope>
</reference>
<gene>
    <name evidence="2" type="ORF">B1B_17880</name>
</gene>
<evidence type="ECO:0000313" key="2">
    <source>
        <dbReference type="EMBL" id="EQD31994.1"/>
    </source>
</evidence>
<comment type="caution">
    <text evidence="2">The sequence shown here is derived from an EMBL/GenBank/DDBJ whole genome shotgun (WGS) entry which is preliminary data.</text>
</comment>
<protein>
    <submittedName>
        <fullName evidence="2">Histidine ammonia-lyase</fullName>
        <ecNumber evidence="2">4.3.1.-</ecNumber>
    </submittedName>
</protein>
<organism evidence="2">
    <name type="scientific">mine drainage metagenome</name>
    <dbReference type="NCBI Taxonomy" id="410659"/>
    <lineage>
        <taxon>unclassified sequences</taxon>
        <taxon>metagenomes</taxon>
        <taxon>ecological metagenomes</taxon>
    </lineage>
</organism>
<dbReference type="EC" id="4.3.1.-" evidence="2"/>
<keyword evidence="2" id="KW-0456">Lyase</keyword>
<dbReference type="Pfam" id="PF00221">
    <property type="entry name" value="Lyase_aromatic"/>
    <property type="match status" value="1"/>
</dbReference>
<proteinExistence type="predicted"/>
<dbReference type="EMBL" id="AUZY01011954">
    <property type="protein sequence ID" value="EQD31994.1"/>
    <property type="molecule type" value="Genomic_DNA"/>
</dbReference>
<dbReference type="AlphaFoldDB" id="T0ZTK1"/>
<dbReference type="PANTHER" id="PTHR10362">
    <property type="entry name" value="HISTIDINE AMMONIA-LYASE"/>
    <property type="match status" value="1"/>
</dbReference>
<accession>T0ZTK1</accession>